<feature type="compositionally biased region" description="Low complexity" evidence="1">
    <location>
        <begin position="141"/>
        <end position="153"/>
    </location>
</feature>
<feature type="compositionally biased region" description="Basic residues" evidence="1">
    <location>
        <begin position="194"/>
        <end position="203"/>
    </location>
</feature>
<dbReference type="OrthoDB" id="10612186at2759"/>
<accession>A0A3L6R7Z3</accession>
<comment type="caution">
    <text evidence="2">The sequence shown here is derived from an EMBL/GenBank/DDBJ whole genome shotgun (WGS) entry which is preliminary data.</text>
</comment>
<feature type="region of interest" description="Disordered" evidence="1">
    <location>
        <begin position="14"/>
        <end position="53"/>
    </location>
</feature>
<dbReference type="Proteomes" id="UP000275267">
    <property type="component" value="Unassembled WGS sequence"/>
</dbReference>
<dbReference type="EMBL" id="PQIB02000009">
    <property type="protein sequence ID" value="RLM98471.1"/>
    <property type="molecule type" value="Genomic_DNA"/>
</dbReference>
<dbReference type="AlphaFoldDB" id="A0A3L6R7Z3"/>
<feature type="compositionally biased region" description="Basic and acidic residues" evidence="1">
    <location>
        <begin position="19"/>
        <end position="28"/>
    </location>
</feature>
<evidence type="ECO:0000313" key="3">
    <source>
        <dbReference type="Proteomes" id="UP000275267"/>
    </source>
</evidence>
<keyword evidence="3" id="KW-1185">Reference proteome</keyword>
<protein>
    <submittedName>
        <fullName evidence="2">Uncharacterized protein</fullName>
    </submittedName>
</protein>
<feature type="region of interest" description="Disordered" evidence="1">
    <location>
        <begin position="123"/>
        <end position="234"/>
    </location>
</feature>
<sequence>MCAHLAQSSQPELYASPFAKKEKGKLETELVDSTAPRRHEPTLPRRYQPSTTANCSWQWQAPSPQLPAGPHLPPMPNRLGYCAPRRHGSCLPCRGRQKDTHLSLVRSSPSSLLFPHLQFSTARRGTANERRGEGALGAGPGAALRGRALPGRLLPRRRRDGRRRRRRRRREGRVRKRRRVGTRSPRPSVPRRGGGGRRRRRRREGGIGRLARPRPPQRRGWRGRARRLEDGRSRRRPRRRGALLVLIARADGVSRSRFEGCSFFFWCGEVWLVARAE</sequence>
<name>A0A3L6R7Z3_PANMI</name>
<evidence type="ECO:0000256" key="1">
    <source>
        <dbReference type="SAM" id="MobiDB-lite"/>
    </source>
</evidence>
<feature type="compositionally biased region" description="Basic residues" evidence="1">
    <location>
        <begin position="154"/>
        <end position="181"/>
    </location>
</feature>
<organism evidence="2 3">
    <name type="scientific">Panicum miliaceum</name>
    <name type="common">Proso millet</name>
    <name type="synonym">Broomcorn millet</name>
    <dbReference type="NCBI Taxonomy" id="4540"/>
    <lineage>
        <taxon>Eukaryota</taxon>
        <taxon>Viridiplantae</taxon>
        <taxon>Streptophyta</taxon>
        <taxon>Embryophyta</taxon>
        <taxon>Tracheophyta</taxon>
        <taxon>Spermatophyta</taxon>
        <taxon>Magnoliopsida</taxon>
        <taxon>Liliopsida</taxon>
        <taxon>Poales</taxon>
        <taxon>Poaceae</taxon>
        <taxon>PACMAD clade</taxon>
        <taxon>Panicoideae</taxon>
        <taxon>Panicodae</taxon>
        <taxon>Paniceae</taxon>
        <taxon>Panicinae</taxon>
        <taxon>Panicum</taxon>
        <taxon>Panicum sect. Panicum</taxon>
    </lineage>
</organism>
<proteinExistence type="predicted"/>
<feature type="compositionally biased region" description="Basic residues" evidence="1">
    <location>
        <begin position="211"/>
        <end position="225"/>
    </location>
</feature>
<evidence type="ECO:0000313" key="2">
    <source>
        <dbReference type="EMBL" id="RLM98471.1"/>
    </source>
</evidence>
<gene>
    <name evidence="2" type="ORF">C2845_PM06G17450</name>
</gene>
<reference evidence="3" key="1">
    <citation type="journal article" date="2019" name="Nat. Commun.">
        <title>The genome of broomcorn millet.</title>
        <authorList>
            <person name="Zou C."/>
            <person name="Miki D."/>
            <person name="Li D."/>
            <person name="Tang Q."/>
            <person name="Xiao L."/>
            <person name="Rajput S."/>
            <person name="Deng P."/>
            <person name="Jia W."/>
            <person name="Huang R."/>
            <person name="Zhang M."/>
            <person name="Sun Y."/>
            <person name="Hu J."/>
            <person name="Fu X."/>
            <person name="Schnable P.S."/>
            <person name="Li F."/>
            <person name="Zhang H."/>
            <person name="Feng B."/>
            <person name="Zhu X."/>
            <person name="Liu R."/>
            <person name="Schnable J.C."/>
            <person name="Zhu J.-K."/>
            <person name="Zhang H."/>
        </authorList>
    </citation>
    <scope>NUCLEOTIDE SEQUENCE [LARGE SCALE GENOMIC DNA]</scope>
</reference>